<evidence type="ECO:0000313" key="2">
    <source>
        <dbReference type="Proteomes" id="UP000007875"/>
    </source>
</evidence>
<sequence length="190" mass="21726">HNLLLNDSNKSSDVILSSNSVSYKENSESQKHRKVKFKRVRFKRKIPSKNSAGKICSKRLLRRYYLHRLNKKIRAFKSHCFANLPVTLARHKKVFTTTSVTLSKHKLRWNEIDLYGDKILLPEVFTVPSCLSCQFKPRKGTSLFGCTSARCREYSATLSTIKEGAGPVVVPPTEKRTPFPIYKFDTCSTA</sequence>
<protein>
    <submittedName>
        <fullName evidence="1">Uncharacterized protein</fullName>
    </submittedName>
</protein>
<organism evidence="1 2">
    <name type="scientific">Ciona savignyi</name>
    <name type="common">Pacific transparent sea squirt</name>
    <dbReference type="NCBI Taxonomy" id="51511"/>
    <lineage>
        <taxon>Eukaryota</taxon>
        <taxon>Metazoa</taxon>
        <taxon>Chordata</taxon>
        <taxon>Tunicata</taxon>
        <taxon>Ascidiacea</taxon>
        <taxon>Phlebobranchia</taxon>
        <taxon>Cionidae</taxon>
        <taxon>Ciona</taxon>
    </lineage>
</organism>
<dbReference type="GeneTree" id="ENSGT00530000069312"/>
<dbReference type="Proteomes" id="UP000007875">
    <property type="component" value="Unassembled WGS sequence"/>
</dbReference>
<dbReference type="AlphaFoldDB" id="H2ZJJ9"/>
<evidence type="ECO:0000313" key="1">
    <source>
        <dbReference type="Ensembl" id="ENSCSAVP00000017765.1"/>
    </source>
</evidence>
<accession>H2ZJJ9</accession>
<reference evidence="1" key="3">
    <citation type="submission" date="2025-09" db="UniProtKB">
        <authorList>
            <consortium name="Ensembl"/>
        </authorList>
    </citation>
    <scope>IDENTIFICATION</scope>
</reference>
<proteinExistence type="predicted"/>
<dbReference type="HOGENOM" id="CLU_1431059_0_0_1"/>
<reference evidence="2" key="1">
    <citation type="submission" date="2003-08" db="EMBL/GenBank/DDBJ databases">
        <authorList>
            <person name="Birren B."/>
            <person name="Nusbaum C."/>
            <person name="Abebe A."/>
            <person name="Abouelleil A."/>
            <person name="Adekoya E."/>
            <person name="Ait-zahra M."/>
            <person name="Allen N."/>
            <person name="Allen T."/>
            <person name="An P."/>
            <person name="Anderson M."/>
            <person name="Anderson S."/>
            <person name="Arachchi H."/>
            <person name="Armbruster J."/>
            <person name="Bachantsang P."/>
            <person name="Baldwin J."/>
            <person name="Barry A."/>
            <person name="Bayul T."/>
            <person name="Blitshsteyn B."/>
            <person name="Bloom T."/>
            <person name="Blye J."/>
            <person name="Boguslavskiy L."/>
            <person name="Borowsky M."/>
            <person name="Boukhgalter B."/>
            <person name="Brunache A."/>
            <person name="Butler J."/>
            <person name="Calixte N."/>
            <person name="Calvo S."/>
            <person name="Camarata J."/>
            <person name="Campo K."/>
            <person name="Chang J."/>
            <person name="Cheshatsang Y."/>
            <person name="Citroen M."/>
            <person name="Collymore A."/>
            <person name="Considine T."/>
            <person name="Cook A."/>
            <person name="Cooke P."/>
            <person name="Corum B."/>
            <person name="Cuomo C."/>
            <person name="David R."/>
            <person name="Dawoe T."/>
            <person name="Degray S."/>
            <person name="Dodge S."/>
            <person name="Dooley K."/>
            <person name="Dorje P."/>
            <person name="Dorjee K."/>
            <person name="Dorris L."/>
            <person name="Duffey N."/>
            <person name="Dupes A."/>
            <person name="Elkins T."/>
            <person name="Engels R."/>
            <person name="Erickson J."/>
            <person name="Farina A."/>
            <person name="Faro S."/>
            <person name="Ferreira P."/>
            <person name="Fischer H."/>
            <person name="Fitzgerald M."/>
            <person name="Foley K."/>
            <person name="Gage D."/>
            <person name="Galagan J."/>
            <person name="Gearin G."/>
            <person name="Gnerre S."/>
            <person name="Gnirke A."/>
            <person name="Goyette A."/>
            <person name="Graham J."/>
            <person name="Grandbois E."/>
            <person name="Gyaltsen K."/>
            <person name="Hafez N."/>
            <person name="Hagopian D."/>
            <person name="Hagos B."/>
            <person name="Hall J."/>
            <person name="Hatcher B."/>
            <person name="Heller A."/>
            <person name="Higgins H."/>
            <person name="Honan T."/>
            <person name="Horn A."/>
            <person name="Houde N."/>
            <person name="Hughes L."/>
            <person name="Hulme W."/>
            <person name="Husby E."/>
            <person name="Iliev I."/>
            <person name="Jaffe D."/>
            <person name="Jones C."/>
            <person name="Kamal M."/>
            <person name="Kamat A."/>
            <person name="Kamvysselis M."/>
            <person name="Karlsson E."/>
            <person name="Kells C."/>
            <person name="Kieu A."/>
            <person name="Kisner P."/>
            <person name="Kodira C."/>
            <person name="Kulbokas E."/>
            <person name="Labutti K."/>
            <person name="Lama D."/>
            <person name="Landers T."/>
            <person name="Leger J."/>
            <person name="Levine S."/>
            <person name="Lewis D."/>
            <person name="Lewis T."/>
            <person name="Lindblad-toh K."/>
            <person name="Liu X."/>
            <person name="Lokyitsang T."/>
            <person name="Lokyitsang Y."/>
            <person name="Lucien O."/>
            <person name="Lui A."/>
            <person name="Ma L.J."/>
            <person name="Mabbitt R."/>
            <person name="Macdonald J."/>
            <person name="Maclean C."/>
            <person name="Major J."/>
            <person name="Manning J."/>
            <person name="Marabella R."/>
            <person name="Maru K."/>
            <person name="Matthews C."/>
            <person name="Mauceli E."/>
            <person name="Mccarthy M."/>
            <person name="Mcdonough S."/>
            <person name="Mcghee T."/>
            <person name="Meldrim J."/>
            <person name="Meneus L."/>
            <person name="Mesirov J."/>
            <person name="Mihalev A."/>
            <person name="Mihova T."/>
            <person name="Mikkelsen T."/>
            <person name="Mlenga V."/>
            <person name="Moru K."/>
            <person name="Mozes J."/>
            <person name="Mulrain L."/>
            <person name="Munson G."/>
            <person name="Naylor J."/>
            <person name="Newes C."/>
            <person name="Nguyen C."/>
            <person name="Nguyen N."/>
            <person name="Nguyen T."/>
            <person name="Nicol R."/>
            <person name="Nielsen C."/>
            <person name="Nizzari M."/>
            <person name="Norbu C."/>
            <person name="Norbu N."/>
            <person name="O'donnell P."/>
            <person name="Okoawo O."/>
            <person name="O'leary S."/>
            <person name="Omotosho B."/>
            <person name="O'neill K."/>
            <person name="Osman S."/>
            <person name="Parker S."/>
            <person name="Perrin D."/>
            <person name="Phunkhang P."/>
            <person name="Piqani B."/>
            <person name="Purcell S."/>
            <person name="Rachupka T."/>
            <person name="Ramasamy U."/>
            <person name="Rameau R."/>
            <person name="Ray V."/>
            <person name="Raymond C."/>
            <person name="Retta R."/>
            <person name="Richardson S."/>
            <person name="Rise C."/>
            <person name="Rodriguez J."/>
            <person name="Rogers J."/>
            <person name="Rogov P."/>
            <person name="Rutman M."/>
            <person name="Schupbach R."/>
            <person name="Seaman C."/>
            <person name="Settipalli S."/>
            <person name="Sharpe T."/>
            <person name="Sheridan J."/>
            <person name="Sherpa N."/>
            <person name="Shi J."/>
            <person name="Smirnov S."/>
            <person name="Smith C."/>
            <person name="Sougnez C."/>
            <person name="Spencer B."/>
            <person name="Stalker J."/>
            <person name="Stange-thomann N."/>
            <person name="Stavropoulos S."/>
            <person name="Stetson K."/>
            <person name="Stone C."/>
            <person name="Stone S."/>
            <person name="Stubbs M."/>
            <person name="Talamas J."/>
            <person name="Tchuinga P."/>
            <person name="Tenzing P."/>
            <person name="Tesfaye S."/>
            <person name="Theodore J."/>
            <person name="Thoulutsang Y."/>
            <person name="Topham K."/>
            <person name="Towey S."/>
            <person name="Tsamla T."/>
            <person name="Tsomo N."/>
            <person name="Vallee D."/>
            <person name="Vassiliev H."/>
            <person name="Venkataraman V."/>
            <person name="Vinson J."/>
            <person name="Vo A."/>
            <person name="Wade C."/>
            <person name="Wang S."/>
            <person name="Wangchuk T."/>
            <person name="Wangdi T."/>
            <person name="Whittaker C."/>
            <person name="Wilkinson J."/>
            <person name="Wu Y."/>
            <person name="Wyman D."/>
            <person name="Yadav S."/>
            <person name="Yang S."/>
            <person name="Yang X."/>
            <person name="Yeager S."/>
            <person name="Yee E."/>
            <person name="Young G."/>
            <person name="Zainoun J."/>
            <person name="Zembeck L."/>
            <person name="Zimmer A."/>
            <person name="Zody M."/>
            <person name="Lander E."/>
        </authorList>
    </citation>
    <scope>NUCLEOTIDE SEQUENCE [LARGE SCALE GENOMIC DNA]</scope>
</reference>
<dbReference type="Ensembl" id="ENSCSAVT00000017959.1">
    <property type="protein sequence ID" value="ENSCSAVP00000017765.1"/>
    <property type="gene ID" value="ENSCSAVG00000010457.1"/>
</dbReference>
<name>H2ZJJ9_CIOSA</name>
<keyword evidence="2" id="KW-1185">Reference proteome</keyword>
<dbReference type="InParanoid" id="H2ZJJ9"/>
<reference evidence="1" key="2">
    <citation type="submission" date="2025-08" db="UniProtKB">
        <authorList>
            <consortium name="Ensembl"/>
        </authorList>
    </citation>
    <scope>IDENTIFICATION</scope>
</reference>